<protein>
    <submittedName>
        <fullName evidence="6">Dihydrodipicolinate synthase</fullName>
    </submittedName>
</protein>
<dbReference type="OrthoDB" id="9778880at2"/>
<gene>
    <name evidence="6" type="ORF">HK26_00835</name>
</gene>
<organism evidence="6 7">
    <name type="scientific">Acetobacter okinawensis</name>
    <dbReference type="NCBI Taxonomy" id="1076594"/>
    <lineage>
        <taxon>Bacteria</taxon>
        <taxon>Pseudomonadati</taxon>
        <taxon>Pseudomonadota</taxon>
        <taxon>Alphaproteobacteria</taxon>
        <taxon>Acetobacterales</taxon>
        <taxon>Acetobacteraceae</taxon>
        <taxon>Acetobacter</taxon>
    </lineage>
</organism>
<dbReference type="InterPro" id="IPR013785">
    <property type="entry name" value="Aldolase_TIM"/>
</dbReference>
<dbReference type="Pfam" id="PF00701">
    <property type="entry name" value="DHDPS"/>
    <property type="match status" value="1"/>
</dbReference>
<dbReference type="RefSeq" id="WP_086639081.1">
    <property type="nucleotide sequence ID" value="NZ_JOPJ01000010.1"/>
</dbReference>
<reference evidence="7" key="1">
    <citation type="submission" date="2014-06" db="EMBL/GenBank/DDBJ databases">
        <authorList>
            <person name="Winans N.J."/>
            <person name="Newell P.D."/>
            <person name="Douglas A.E."/>
        </authorList>
    </citation>
    <scope>NUCLEOTIDE SEQUENCE [LARGE SCALE GENOMIC DNA]</scope>
</reference>
<dbReference type="eggNOG" id="COG0329">
    <property type="taxonomic scope" value="Bacteria"/>
</dbReference>
<dbReference type="GO" id="GO:0008840">
    <property type="term" value="F:4-hydroxy-tetrahydrodipicolinate synthase activity"/>
    <property type="evidence" value="ECO:0007669"/>
    <property type="project" value="TreeGrafter"/>
</dbReference>
<accession>A0A252BV12</accession>
<evidence type="ECO:0000313" key="7">
    <source>
        <dbReference type="Proteomes" id="UP000194931"/>
    </source>
</evidence>
<dbReference type="EMBL" id="JOPJ01000010">
    <property type="protein sequence ID" value="OUJ12697.1"/>
    <property type="molecule type" value="Genomic_DNA"/>
</dbReference>
<keyword evidence="7" id="KW-1185">Reference proteome</keyword>
<dbReference type="InterPro" id="IPR002220">
    <property type="entry name" value="DapA-like"/>
</dbReference>
<evidence type="ECO:0000256" key="2">
    <source>
        <dbReference type="ARBA" id="ARBA00023239"/>
    </source>
</evidence>
<dbReference type="PRINTS" id="PR00146">
    <property type="entry name" value="DHPICSNTHASE"/>
</dbReference>
<comment type="caution">
    <text evidence="6">The sequence shown here is derived from an EMBL/GenBank/DDBJ whole genome shotgun (WGS) entry which is preliminary data.</text>
</comment>
<dbReference type="CDD" id="cd00408">
    <property type="entry name" value="DHDPS-like"/>
    <property type="match status" value="1"/>
</dbReference>
<dbReference type="PIRSF" id="PIRSF001365">
    <property type="entry name" value="DHDPS"/>
    <property type="match status" value="1"/>
</dbReference>
<sequence>MSIFHGLSAFPITPANAEGVVDTEAVMHLARHLSVNGVDSIGLLGSTGTYAYLSSTERCRVLRAAVKAVGGTTPLIVGIGALRTDDAQNLARDAAAAGADGLLMAPVSYTPLTQEEAFQHYAAVAAVTSLPLCIYNNPTTTHFCFGRELLARLADVPNIAAIKMPAPAEGKVAQELAELRASPIGKLSIGYSGDWIAAEALLAGCDGWFSVLGGFLPQLAKAMVTAARAGHVHAVRQYQQALLPVWQLFREFGSLRVAYAATNFLGLAHAQPPLPLQPLPPQDQQRVVEALRACMEECAKNHTLP</sequence>
<dbReference type="Gene3D" id="3.20.20.70">
    <property type="entry name" value="Aldolase class I"/>
    <property type="match status" value="1"/>
</dbReference>
<dbReference type="PANTHER" id="PTHR12128:SF66">
    <property type="entry name" value="4-HYDROXY-2-OXOGLUTARATE ALDOLASE, MITOCHONDRIAL"/>
    <property type="match status" value="1"/>
</dbReference>
<feature type="active site" description="Schiff-base intermediate with substrate" evidence="4">
    <location>
        <position position="163"/>
    </location>
</feature>
<comment type="similarity">
    <text evidence="1 3">Belongs to the DapA family.</text>
</comment>
<evidence type="ECO:0000313" key="6">
    <source>
        <dbReference type="EMBL" id="OUJ12697.1"/>
    </source>
</evidence>
<evidence type="ECO:0000256" key="4">
    <source>
        <dbReference type="PIRSR" id="PIRSR001365-1"/>
    </source>
</evidence>
<evidence type="ECO:0000256" key="5">
    <source>
        <dbReference type="PIRSR" id="PIRSR001365-2"/>
    </source>
</evidence>
<name>A0A252BV12_9PROT</name>
<dbReference type="AlphaFoldDB" id="A0A252BV12"/>
<evidence type="ECO:0000256" key="3">
    <source>
        <dbReference type="PIRNR" id="PIRNR001365"/>
    </source>
</evidence>
<dbReference type="STRING" id="1236501.GCA_000613865_02959"/>
<evidence type="ECO:0000256" key="1">
    <source>
        <dbReference type="ARBA" id="ARBA00007592"/>
    </source>
</evidence>
<keyword evidence="2 3" id="KW-0456">Lyase</keyword>
<dbReference type="Proteomes" id="UP000194931">
    <property type="component" value="Unassembled WGS sequence"/>
</dbReference>
<feature type="binding site" evidence="5">
    <location>
        <position position="47"/>
    </location>
    <ligand>
        <name>pyruvate</name>
        <dbReference type="ChEBI" id="CHEBI:15361"/>
    </ligand>
</feature>
<dbReference type="PANTHER" id="PTHR12128">
    <property type="entry name" value="DIHYDRODIPICOLINATE SYNTHASE"/>
    <property type="match status" value="1"/>
</dbReference>
<feature type="active site" description="Proton donor/acceptor" evidence="4">
    <location>
        <position position="135"/>
    </location>
</feature>
<dbReference type="SMART" id="SM01130">
    <property type="entry name" value="DHDPS"/>
    <property type="match status" value="1"/>
</dbReference>
<proteinExistence type="inferred from homology"/>
<dbReference type="SUPFAM" id="SSF51569">
    <property type="entry name" value="Aldolase"/>
    <property type="match status" value="1"/>
</dbReference>